<dbReference type="PANTHER" id="PTHR43877">
    <property type="entry name" value="AMINOALKYLPHOSPHONATE N-ACETYLTRANSFERASE-RELATED-RELATED"/>
    <property type="match status" value="1"/>
</dbReference>
<protein>
    <submittedName>
        <fullName evidence="4">GNAT family acetyltransferase</fullName>
    </submittedName>
</protein>
<dbReference type="SUPFAM" id="SSF55729">
    <property type="entry name" value="Acyl-CoA N-acyltransferases (Nat)"/>
    <property type="match status" value="1"/>
</dbReference>
<dbReference type="OrthoDB" id="794462at2"/>
<dbReference type="Gene3D" id="3.40.630.30">
    <property type="match status" value="1"/>
</dbReference>
<reference evidence="4 5" key="1">
    <citation type="submission" date="2016-07" db="EMBL/GenBank/DDBJ databases">
        <title>Caryophanon latum genome sequencing.</title>
        <authorList>
            <person name="Verma A."/>
            <person name="Pal Y."/>
            <person name="Krishnamurthi S."/>
        </authorList>
    </citation>
    <scope>NUCLEOTIDE SEQUENCE [LARGE SCALE GENOMIC DNA]</scope>
    <source>
        <strain evidence="4 5">DSM 14151</strain>
    </source>
</reference>
<proteinExistence type="predicted"/>
<keyword evidence="2" id="KW-0012">Acyltransferase</keyword>
<evidence type="ECO:0000256" key="1">
    <source>
        <dbReference type="ARBA" id="ARBA00022679"/>
    </source>
</evidence>
<sequence>MKETDIEAIQHIAAISWHATYEGIIPRDIQKPFLQQAYSVERLKERLVNTNFYVAVKDDEVVGYANFSALHDNDEVELAAIYVLPSEQGKGIGSQLLTHGINELSPRAIYLNVEKENLVGRQFYEAKGFEITDSFEEPFFGHTLKTLTYRKVFTSSCL</sequence>
<dbReference type="CDD" id="cd04301">
    <property type="entry name" value="NAT_SF"/>
    <property type="match status" value="1"/>
</dbReference>
<feature type="domain" description="N-acetyltransferase" evidence="3">
    <location>
        <begin position="1"/>
        <end position="150"/>
    </location>
</feature>
<dbReference type="PANTHER" id="PTHR43877:SF2">
    <property type="entry name" value="AMINOALKYLPHOSPHONATE N-ACETYLTRANSFERASE-RELATED"/>
    <property type="match status" value="1"/>
</dbReference>
<dbReference type="Proteomes" id="UP000093482">
    <property type="component" value="Unassembled WGS sequence"/>
</dbReference>
<comment type="caution">
    <text evidence="4">The sequence shown here is derived from an EMBL/GenBank/DDBJ whole genome shotgun (WGS) entry which is preliminary data.</text>
</comment>
<dbReference type="PROSITE" id="PS51186">
    <property type="entry name" value="GNAT"/>
    <property type="match status" value="1"/>
</dbReference>
<dbReference type="GO" id="GO:0016747">
    <property type="term" value="F:acyltransferase activity, transferring groups other than amino-acyl groups"/>
    <property type="evidence" value="ECO:0007669"/>
    <property type="project" value="InterPro"/>
</dbReference>
<dbReference type="EMBL" id="MATO01000037">
    <property type="protein sequence ID" value="OCS90527.1"/>
    <property type="molecule type" value="Genomic_DNA"/>
</dbReference>
<keyword evidence="5" id="KW-1185">Reference proteome</keyword>
<dbReference type="Pfam" id="PF00583">
    <property type="entry name" value="Acetyltransf_1"/>
    <property type="match status" value="1"/>
</dbReference>
<dbReference type="InterPro" id="IPR016181">
    <property type="entry name" value="Acyl_CoA_acyltransferase"/>
</dbReference>
<dbReference type="AlphaFoldDB" id="A0A1C0YTN7"/>
<accession>A0A1C0YTN7</accession>
<evidence type="ECO:0000259" key="3">
    <source>
        <dbReference type="PROSITE" id="PS51186"/>
    </source>
</evidence>
<organism evidence="4 5">
    <name type="scientific">Caryophanon latum</name>
    <dbReference type="NCBI Taxonomy" id="33977"/>
    <lineage>
        <taxon>Bacteria</taxon>
        <taxon>Bacillati</taxon>
        <taxon>Bacillota</taxon>
        <taxon>Bacilli</taxon>
        <taxon>Bacillales</taxon>
        <taxon>Caryophanaceae</taxon>
        <taxon>Caryophanon</taxon>
    </lineage>
</organism>
<dbReference type="InterPro" id="IPR050832">
    <property type="entry name" value="Bact_Acetyltransf"/>
</dbReference>
<evidence type="ECO:0000313" key="4">
    <source>
        <dbReference type="EMBL" id="OCS90527.1"/>
    </source>
</evidence>
<evidence type="ECO:0000313" key="5">
    <source>
        <dbReference type="Proteomes" id="UP000093482"/>
    </source>
</evidence>
<evidence type="ECO:0000256" key="2">
    <source>
        <dbReference type="ARBA" id="ARBA00023315"/>
    </source>
</evidence>
<gene>
    <name evidence="4" type="ORF">A6K76_11480</name>
</gene>
<dbReference type="RefSeq" id="WP_066464830.1">
    <property type="nucleotide sequence ID" value="NZ_MATO01000037.1"/>
</dbReference>
<keyword evidence="1 4" id="KW-0808">Transferase</keyword>
<name>A0A1C0YTN7_9BACL</name>
<dbReference type="InterPro" id="IPR000182">
    <property type="entry name" value="GNAT_dom"/>
</dbReference>